<dbReference type="GO" id="GO:0005634">
    <property type="term" value="C:nucleus"/>
    <property type="evidence" value="ECO:0007669"/>
    <property type="project" value="UniProtKB-SubCell"/>
</dbReference>
<dbReference type="Proteomes" id="UP000001449">
    <property type="component" value="Chromosome 2"/>
</dbReference>
<dbReference type="InterPro" id="IPR008422">
    <property type="entry name" value="KN_HD"/>
</dbReference>
<feature type="compositionally biased region" description="Polar residues" evidence="5">
    <location>
        <begin position="277"/>
        <end position="289"/>
    </location>
</feature>
<evidence type="ECO:0000256" key="1">
    <source>
        <dbReference type="ARBA" id="ARBA00023125"/>
    </source>
</evidence>
<evidence type="ECO:0000259" key="6">
    <source>
        <dbReference type="PROSITE" id="PS50071"/>
    </source>
</evidence>
<dbReference type="AlphaFoldDB" id="B8BVH6"/>
<keyword evidence="2 4" id="KW-0371">Homeobox</keyword>
<feature type="region of interest" description="Disordered" evidence="5">
    <location>
        <begin position="250"/>
        <end position="289"/>
    </location>
</feature>
<dbReference type="GO" id="GO:0003677">
    <property type="term" value="F:DNA binding"/>
    <property type="evidence" value="ECO:0007669"/>
    <property type="project" value="UniProtKB-UniRule"/>
</dbReference>
<keyword evidence="1 4" id="KW-0238">DNA-binding</keyword>
<feature type="compositionally biased region" description="Polar residues" evidence="5">
    <location>
        <begin position="29"/>
        <end position="39"/>
    </location>
</feature>
<dbReference type="SMART" id="SM00389">
    <property type="entry name" value="HOX"/>
    <property type="match status" value="1"/>
</dbReference>
<protein>
    <recommendedName>
        <fullName evidence="6">Homeobox domain-containing protein</fullName>
    </recommendedName>
</protein>
<reference evidence="7 8" key="1">
    <citation type="journal article" date="2004" name="Science">
        <title>The genome of the diatom Thalassiosira pseudonana: ecology, evolution, and metabolism.</title>
        <authorList>
            <person name="Armbrust E.V."/>
            <person name="Berges J.A."/>
            <person name="Bowler C."/>
            <person name="Green B.R."/>
            <person name="Martinez D."/>
            <person name="Putnam N.H."/>
            <person name="Zhou S."/>
            <person name="Allen A.E."/>
            <person name="Apt K.E."/>
            <person name="Bechner M."/>
            <person name="Brzezinski M.A."/>
            <person name="Chaal B.K."/>
            <person name="Chiovitti A."/>
            <person name="Davis A.K."/>
            <person name="Demarest M.S."/>
            <person name="Detter J.C."/>
            <person name="Glavina T."/>
            <person name="Goodstein D."/>
            <person name="Hadi M.Z."/>
            <person name="Hellsten U."/>
            <person name="Hildebrand M."/>
            <person name="Jenkins B.D."/>
            <person name="Jurka J."/>
            <person name="Kapitonov V.V."/>
            <person name="Kroger N."/>
            <person name="Lau W.W."/>
            <person name="Lane T.W."/>
            <person name="Larimer F.W."/>
            <person name="Lippmeier J.C."/>
            <person name="Lucas S."/>
            <person name="Medina M."/>
            <person name="Montsant A."/>
            <person name="Obornik M."/>
            <person name="Parker M.S."/>
            <person name="Palenik B."/>
            <person name="Pazour G.J."/>
            <person name="Richardson P.M."/>
            <person name="Rynearson T.A."/>
            <person name="Saito M.A."/>
            <person name="Schwartz D.C."/>
            <person name="Thamatrakoln K."/>
            <person name="Valentin K."/>
            <person name="Vardi A."/>
            <person name="Wilkerson F.P."/>
            <person name="Rokhsar D.S."/>
        </authorList>
    </citation>
    <scope>NUCLEOTIDE SEQUENCE [LARGE SCALE GENOMIC DNA]</scope>
    <source>
        <strain evidence="7 8">CCMP1335</strain>
    </source>
</reference>
<dbReference type="SUPFAM" id="SSF46689">
    <property type="entry name" value="Homeodomain-like"/>
    <property type="match status" value="1"/>
</dbReference>
<proteinExistence type="predicted"/>
<dbReference type="InterPro" id="IPR050224">
    <property type="entry name" value="TALE_homeobox"/>
</dbReference>
<name>B8BVH6_THAPS</name>
<feature type="DNA-binding region" description="Homeobox" evidence="4">
    <location>
        <begin position="186"/>
        <end position="250"/>
    </location>
</feature>
<dbReference type="RefSeq" id="XP_002288020.1">
    <property type="nucleotide sequence ID" value="XM_002287984.1"/>
</dbReference>
<feature type="compositionally biased region" description="Low complexity" evidence="5">
    <location>
        <begin position="91"/>
        <end position="103"/>
    </location>
</feature>
<dbReference type="InParanoid" id="B8BVH6"/>
<evidence type="ECO:0000256" key="3">
    <source>
        <dbReference type="ARBA" id="ARBA00023242"/>
    </source>
</evidence>
<dbReference type="InterPro" id="IPR009057">
    <property type="entry name" value="Homeodomain-like_sf"/>
</dbReference>
<evidence type="ECO:0000256" key="5">
    <source>
        <dbReference type="SAM" id="MobiDB-lite"/>
    </source>
</evidence>
<feature type="region of interest" description="Disordered" evidence="5">
    <location>
        <begin position="1"/>
        <end position="39"/>
    </location>
</feature>
<dbReference type="HOGENOM" id="CLU_535878_0_0_1"/>
<reference evidence="7 8" key="2">
    <citation type="journal article" date="2008" name="Nature">
        <title>The Phaeodactylum genome reveals the evolutionary history of diatom genomes.</title>
        <authorList>
            <person name="Bowler C."/>
            <person name="Allen A.E."/>
            <person name="Badger J.H."/>
            <person name="Grimwood J."/>
            <person name="Jabbari K."/>
            <person name="Kuo A."/>
            <person name="Maheswari U."/>
            <person name="Martens C."/>
            <person name="Maumus F."/>
            <person name="Otillar R.P."/>
            <person name="Rayko E."/>
            <person name="Salamov A."/>
            <person name="Vandepoele K."/>
            <person name="Beszteri B."/>
            <person name="Gruber A."/>
            <person name="Heijde M."/>
            <person name="Katinka M."/>
            <person name="Mock T."/>
            <person name="Valentin K."/>
            <person name="Verret F."/>
            <person name="Berges J.A."/>
            <person name="Brownlee C."/>
            <person name="Cadoret J.P."/>
            <person name="Chiovitti A."/>
            <person name="Choi C.J."/>
            <person name="Coesel S."/>
            <person name="De Martino A."/>
            <person name="Detter J.C."/>
            <person name="Durkin C."/>
            <person name="Falciatore A."/>
            <person name="Fournet J."/>
            <person name="Haruta M."/>
            <person name="Huysman M.J."/>
            <person name="Jenkins B.D."/>
            <person name="Jiroutova K."/>
            <person name="Jorgensen R.E."/>
            <person name="Joubert Y."/>
            <person name="Kaplan A."/>
            <person name="Kroger N."/>
            <person name="Kroth P.G."/>
            <person name="La Roche J."/>
            <person name="Lindquist E."/>
            <person name="Lommer M."/>
            <person name="Martin-Jezequel V."/>
            <person name="Lopez P.J."/>
            <person name="Lucas S."/>
            <person name="Mangogna M."/>
            <person name="McGinnis K."/>
            <person name="Medlin L.K."/>
            <person name="Montsant A."/>
            <person name="Oudot-Le Secq M.P."/>
            <person name="Napoli C."/>
            <person name="Obornik M."/>
            <person name="Parker M.S."/>
            <person name="Petit J.L."/>
            <person name="Porcel B.M."/>
            <person name="Poulsen N."/>
            <person name="Robison M."/>
            <person name="Rychlewski L."/>
            <person name="Rynearson T.A."/>
            <person name="Schmutz J."/>
            <person name="Shapiro H."/>
            <person name="Siaut M."/>
            <person name="Stanley M."/>
            <person name="Sussman M.R."/>
            <person name="Taylor A.R."/>
            <person name="Vardi A."/>
            <person name="von Dassow P."/>
            <person name="Vyverman W."/>
            <person name="Willis A."/>
            <person name="Wyrwicz L.S."/>
            <person name="Rokhsar D.S."/>
            <person name="Weissenbach J."/>
            <person name="Armbrust E.V."/>
            <person name="Green B.R."/>
            <person name="Van de Peer Y."/>
            <person name="Grigoriev I.V."/>
        </authorList>
    </citation>
    <scope>NUCLEOTIDE SEQUENCE [LARGE SCALE GENOMIC DNA]</scope>
    <source>
        <strain evidence="7 8">CCMP1335</strain>
    </source>
</reference>
<dbReference type="GO" id="GO:0006355">
    <property type="term" value="P:regulation of DNA-templated transcription"/>
    <property type="evidence" value="ECO:0007669"/>
    <property type="project" value="InterPro"/>
</dbReference>
<keyword evidence="3 4" id="KW-0539">Nucleus</keyword>
<dbReference type="PANTHER" id="PTHR11850">
    <property type="entry name" value="HOMEOBOX PROTEIN TRANSCRIPTION FACTORS"/>
    <property type="match status" value="1"/>
</dbReference>
<evidence type="ECO:0000256" key="4">
    <source>
        <dbReference type="PROSITE-ProRule" id="PRU00108"/>
    </source>
</evidence>
<evidence type="ECO:0000256" key="2">
    <source>
        <dbReference type="ARBA" id="ARBA00023155"/>
    </source>
</evidence>
<dbReference type="Gene3D" id="1.10.10.60">
    <property type="entry name" value="Homeodomain-like"/>
    <property type="match status" value="1"/>
</dbReference>
<dbReference type="EMBL" id="CM000639">
    <property type="protein sequence ID" value="EED95463.1"/>
    <property type="molecule type" value="Genomic_DNA"/>
</dbReference>
<dbReference type="KEGG" id="tps:THAPSDRAFT_268351"/>
<feature type="region of interest" description="Disordered" evidence="5">
    <location>
        <begin position="90"/>
        <end position="116"/>
    </location>
</feature>
<keyword evidence="8" id="KW-1185">Reference proteome</keyword>
<dbReference type="PaxDb" id="35128-Thaps268351"/>
<dbReference type="InterPro" id="IPR001356">
    <property type="entry name" value="HD"/>
</dbReference>
<feature type="domain" description="Homeobox" evidence="6">
    <location>
        <begin position="184"/>
        <end position="249"/>
    </location>
</feature>
<dbReference type="GeneID" id="7452487"/>
<organism evidence="7 8">
    <name type="scientific">Thalassiosira pseudonana</name>
    <name type="common">Marine diatom</name>
    <name type="synonym">Cyclotella nana</name>
    <dbReference type="NCBI Taxonomy" id="35128"/>
    <lineage>
        <taxon>Eukaryota</taxon>
        <taxon>Sar</taxon>
        <taxon>Stramenopiles</taxon>
        <taxon>Ochrophyta</taxon>
        <taxon>Bacillariophyta</taxon>
        <taxon>Coscinodiscophyceae</taxon>
        <taxon>Thalassiosirophycidae</taxon>
        <taxon>Thalassiosirales</taxon>
        <taxon>Thalassiosiraceae</taxon>
        <taxon>Thalassiosira</taxon>
    </lineage>
</organism>
<dbReference type="CDD" id="cd00086">
    <property type="entry name" value="homeodomain"/>
    <property type="match status" value="1"/>
</dbReference>
<dbReference type="eggNOG" id="KOG0773">
    <property type="taxonomic scope" value="Eukaryota"/>
</dbReference>
<feature type="compositionally biased region" description="Basic and acidic residues" evidence="5">
    <location>
        <begin position="252"/>
        <end position="263"/>
    </location>
</feature>
<evidence type="ECO:0000313" key="7">
    <source>
        <dbReference type="EMBL" id="EED95463.1"/>
    </source>
</evidence>
<comment type="subcellular location">
    <subcellularLocation>
        <location evidence="4">Nucleus</location>
    </subcellularLocation>
</comment>
<accession>B8BVH6</accession>
<dbReference type="OMA" id="EAVSYHC"/>
<dbReference type="Pfam" id="PF05920">
    <property type="entry name" value="Homeobox_KN"/>
    <property type="match status" value="1"/>
</dbReference>
<dbReference type="PROSITE" id="PS50071">
    <property type="entry name" value="HOMEOBOX_2"/>
    <property type="match status" value="1"/>
</dbReference>
<sequence>MQRYLRNLIKGNESMTASDMNKDDRPSSQKESMNNIPTCLDANGNNNVVTSNYGIFKLPSRKRGDECNTSFCSETSSSNFQDGYGGVASPNSITNSTSNTITSLSKRSKNSTGLQKNDKAVDVLNENSVIARFSTQTECAKFLRATPEAVSYHCSKGGGVCNGLVIRPADKNNTTFGLFDGAEQYRPKERPQLNKEAVEILKDWLLSPEHVDNPYPNQSESKMLMEQTGLDKTQLKHWFNNARKRILKPFLKKADYPPSDRRKMASSRAAKKEPSSVAHSRSSSFKDPSPLSFQGVNSANFSQASLARCGHPIFDDGCSLQRRSPGPAMCFGTNEGGMNAGNNFGGSTIGGMGMGFGAFGSNDQGGQQHSFSNNGFSAFCQQLPSSSQQVGAIHDDLLPPHLEEIRLNAVFKQQVATMAMTEAGSAFKEMEDAYAFAKEVVKRSTTSNPEDDPIVVEANAVAKKCHGTAMFKLKVSQRANEEAGNAYTMFRQLTGGMGLNMGGGSSMNF</sequence>
<evidence type="ECO:0000313" key="8">
    <source>
        <dbReference type="Proteomes" id="UP000001449"/>
    </source>
</evidence>
<gene>
    <name evidence="7" type="primary">HBP2</name>
    <name evidence="7" type="ORF">THAPSDRAFT_268351</name>
</gene>